<evidence type="ECO:0000256" key="1">
    <source>
        <dbReference type="ARBA" id="ARBA00004123"/>
    </source>
</evidence>
<feature type="compositionally biased region" description="Basic and acidic residues" evidence="5">
    <location>
        <begin position="363"/>
        <end position="376"/>
    </location>
</feature>
<sequence>MAEQATKPKKSRSRKDPKVSQAAGQTERLKTVVRRLPPNLPEEIFWHSVQEWVTDETVTWKVFRPGKMRKKFYKENIPSRAYIAFKSEELLAAFGQAYDGHLFRDKAGNESYAIVEFAPCQKIPSEKKKVDPRNATIEQDEDYISFIQSLNAPPTKPAEADTLEALIAASRPPPQPESTPLLDALKAERSAAKDKEAILRNHAHYHQGSAPSTAKDHSKKGAAAKAADDSHGKKGGRGKKDKADTSKGASTSAPAAAAGSSSVPHDAKGGKVGGPQGKAIPKGPKAAREKKPEPEAKKVPTVTISTPTAHGESDQAGNAEGASPTTPRERRSRPVLGLASRQFEAALSGAGVPVGGGAGGGGGERRARREKEKKPAVDAAQGNEGGNGANGGAGQGAGSVRDNPGGGRGGESSRRGRGGGRGGGRRRDASDGESISSASHGAAPPILHRIDAPTQPPKILSRNSQAEGSQQQPTTPVTSDAQSQAQGVGRGRGGKHRGGGPDGPGHRAEGDGGGGGGGRGDGSRGRRRGRGRGM</sequence>
<feature type="domain" description="UPF3" evidence="6">
    <location>
        <begin position="27"/>
        <end position="189"/>
    </location>
</feature>
<comment type="similarity">
    <text evidence="2">Belongs to the RENT3 family.</text>
</comment>
<comment type="subcellular location">
    <subcellularLocation>
        <location evidence="1">Nucleus</location>
    </subcellularLocation>
</comment>
<evidence type="ECO:0000313" key="7">
    <source>
        <dbReference type="EMBL" id="TDL28001.1"/>
    </source>
</evidence>
<proteinExistence type="inferred from homology"/>
<feature type="compositionally biased region" description="Gly residues" evidence="5">
    <location>
        <begin position="511"/>
        <end position="520"/>
    </location>
</feature>
<dbReference type="PANTHER" id="PTHR13112:SF0">
    <property type="entry name" value="FI21285P1"/>
    <property type="match status" value="1"/>
</dbReference>
<dbReference type="GO" id="GO:0000184">
    <property type="term" value="P:nuclear-transcribed mRNA catabolic process, nonsense-mediated decay"/>
    <property type="evidence" value="ECO:0007669"/>
    <property type="project" value="UniProtKB-KW"/>
</dbReference>
<dbReference type="VEuPathDB" id="FungiDB:BD410DRAFT_781944"/>
<dbReference type="PANTHER" id="PTHR13112">
    <property type="entry name" value="UPF3 REGULATOR OF NONSENSE TRANSCRIPTS-LIKE PROTEIN"/>
    <property type="match status" value="1"/>
</dbReference>
<evidence type="ECO:0000259" key="6">
    <source>
        <dbReference type="Pfam" id="PF03467"/>
    </source>
</evidence>
<evidence type="ECO:0000256" key="5">
    <source>
        <dbReference type="SAM" id="MobiDB-lite"/>
    </source>
</evidence>
<keyword evidence="8" id="KW-1185">Reference proteome</keyword>
<protein>
    <recommendedName>
        <fullName evidence="6">UPF3 domain-containing protein</fullName>
    </recommendedName>
</protein>
<feature type="region of interest" description="Disordered" evidence="5">
    <location>
        <begin position="1"/>
        <end position="26"/>
    </location>
</feature>
<dbReference type="EMBL" id="ML170158">
    <property type="protein sequence ID" value="TDL28001.1"/>
    <property type="molecule type" value="Genomic_DNA"/>
</dbReference>
<feature type="region of interest" description="Disordered" evidence="5">
    <location>
        <begin position="204"/>
        <end position="534"/>
    </location>
</feature>
<feature type="compositionally biased region" description="Low complexity" evidence="5">
    <location>
        <begin position="246"/>
        <end position="262"/>
    </location>
</feature>
<dbReference type="GO" id="GO:0003729">
    <property type="term" value="F:mRNA binding"/>
    <property type="evidence" value="ECO:0007669"/>
    <property type="project" value="TreeGrafter"/>
</dbReference>
<evidence type="ECO:0000256" key="3">
    <source>
        <dbReference type="ARBA" id="ARBA00023161"/>
    </source>
</evidence>
<dbReference type="InterPro" id="IPR012677">
    <property type="entry name" value="Nucleotide-bd_a/b_plait_sf"/>
</dbReference>
<dbReference type="InterPro" id="IPR005120">
    <property type="entry name" value="UPF3_dom"/>
</dbReference>
<dbReference type="InterPro" id="IPR039722">
    <property type="entry name" value="Upf3"/>
</dbReference>
<organism evidence="7 8">
    <name type="scientific">Rickenella mellea</name>
    <dbReference type="NCBI Taxonomy" id="50990"/>
    <lineage>
        <taxon>Eukaryota</taxon>
        <taxon>Fungi</taxon>
        <taxon>Dikarya</taxon>
        <taxon>Basidiomycota</taxon>
        <taxon>Agaricomycotina</taxon>
        <taxon>Agaricomycetes</taxon>
        <taxon>Hymenochaetales</taxon>
        <taxon>Rickenellaceae</taxon>
        <taxon>Rickenella</taxon>
    </lineage>
</organism>
<reference evidence="7 8" key="1">
    <citation type="submission" date="2018-06" db="EMBL/GenBank/DDBJ databases">
        <title>A transcriptomic atlas of mushroom development highlights an independent origin of complex multicellularity.</title>
        <authorList>
            <consortium name="DOE Joint Genome Institute"/>
            <person name="Krizsan K."/>
            <person name="Almasi E."/>
            <person name="Merenyi Z."/>
            <person name="Sahu N."/>
            <person name="Viragh M."/>
            <person name="Koszo T."/>
            <person name="Mondo S."/>
            <person name="Kiss B."/>
            <person name="Balint B."/>
            <person name="Kues U."/>
            <person name="Barry K."/>
            <person name="Hegedus J.C."/>
            <person name="Henrissat B."/>
            <person name="Johnson J."/>
            <person name="Lipzen A."/>
            <person name="Ohm R."/>
            <person name="Nagy I."/>
            <person name="Pangilinan J."/>
            <person name="Yan J."/>
            <person name="Xiong Y."/>
            <person name="Grigoriev I.V."/>
            <person name="Hibbett D.S."/>
            <person name="Nagy L.G."/>
        </authorList>
    </citation>
    <scope>NUCLEOTIDE SEQUENCE [LARGE SCALE GENOMIC DNA]</scope>
    <source>
        <strain evidence="7 8">SZMC22713</strain>
    </source>
</reference>
<keyword evidence="4" id="KW-0539">Nucleus</keyword>
<dbReference type="GO" id="GO:0005730">
    <property type="term" value="C:nucleolus"/>
    <property type="evidence" value="ECO:0007669"/>
    <property type="project" value="TreeGrafter"/>
</dbReference>
<dbReference type="AlphaFoldDB" id="A0A4Y7QLB2"/>
<dbReference type="Gene3D" id="3.30.70.330">
    <property type="match status" value="1"/>
</dbReference>
<evidence type="ECO:0000256" key="2">
    <source>
        <dbReference type="ARBA" id="ARBA00005991"/>
    </source>
</evidence>
<dbReference type="InterPro" id="IPR035979">
    <property type="entry name" value="RBD_domain_sf"/>
</dbReference>
<dbReference type="Proteomes" id="UP000294933">
    <property type="component" value="Unassembled WGS sequence"/>
</dbReference>
<evidence type="ECO:0000256" key="4">
    <source>
        <dbReference type="ARBA" id="ARBA00023242"/>
    </source>
</evidence>
<feature type="compositionally biased region" description="Basic and acidic residues" evidence="5">
    <location>
        <begin position="286"/>
        <end position="298"/>
    </location>
</feature>
<accession>A0A4Y7QLB2</accession>
<dbReference type="CDD" id="cd12455">
    <property type="entry name" value="RRM_like_Smg4_UPF3"/>
    <property type="match status" value="1"/>
</dbReference>
<feature type="compositionally biased region" description="Polar residues" evidence="5">
    <location>
        <begin position="461"/>
        <end position="486"/>
    </location>
</feature>
<name>A0A4Y7QLB2_9AGAM</name>
<dbReference type="GO" id="GO:0005737">
    <property type="term" value="C:cytoplasm"/>
    <property type="evidence" value="ECO:0007669"/>
    <property type="project" value="TreeGrafter"/>
</dbReference>
<dbReference type="STRING" id="50990.A0A4Y7QLB2"/>
<feature type="compositionally biased region" description="Basic residues" evidence="5">
    <location>
        <begin position="525"/>
        <end position="534"/>
    </location>
</feature>
<feature type="compositionally biased region" description="Gly residues" evidence="5">
    <location>
        <begin position="383"/>
        <end position="397"/>
    </location>
</feature>
<evidence type="ECO:0000313" key="8">
    <source>
        <dbReference type="Proteomes" id="UP000294933"/>
    </source>
</evidence>
<keyword evidence="3" id="KW-0866">Nonsense-mediated mRNA decay</keyword>
<dbReference type="SUPFAM" id="SSF54928">
    <property type="entry name" value="RNA-binding domain, RBD"/>
    <property type="match status" value="1"/>
</dbReference>
<feature type="compositionally biased region" description="Gly residues" evidence="5">
    <location>
        <begin position="352"/>
        <end position="362"/>
    </location>
</feature>
<gene>
    <name evidence="7" type="ORF">BD410DRAFT_781944</name>
</gene>
<dbReference type="GO" id="GO:0045727">
    <property type="term" value="P:positive regulation of translation"/>
    <property type="evidence" value="ECO:0007669"/>
    <property type="project" value="TreeGrafter"/>
</dbReference>
<dbReference type="OrthoDB" id="18087at2759"/>
<dbReference type="Pfam" id="PF03467">
    <property type="entry name" value="Smg4_UPF3"/>
    <property type="match status" value="1"/>
</dbReference>